<evidence type="ECO:0000313" key="2">
    <source>
        <dbReference type="EMBL" id="KAG7353085.1"/>
    </source>
</evidence>
<dbReference type="OrthoDB" id="56758at2759"/>
<evidence type="ECO:0000256" key="1">
    <source>
        <dbReference type="SAM" id="SignalP"/>
    </source>
</evidence>
<feature type="signal peptide" evidence="1">
    <location>
        <begin position="1"/>
        <end position="23"/>
    </location>
</feature>
<proteinExistence type="predicted"/>
<dbReference type="EMBL" id="JAGRRH010000017">
    <property type="protein sequence ID" value="KAG7353085.1"/>
    <property type="molecule type" value="Genomic_DNA"/>
</dbReference>
<comment type="caution">
    <text evidence="2">The sequence shown here is derived from an EMBL/GenBank/DDBJ whole genome shotgun (WGS) entry which is preliminary data.</text>
</comment>
<reference evidence="2" key="1">
    <citation type="journal article" date="2021" name="Sci. Rep.">
        <title>Diploid genomic architecture of Nitzschia inconspicua, an elite biomass production diatom.</title>
        <authorList>
            <person name="Oliver A."/>
            <person name="Podell S."/>
            <person name="Pinowska A."/>
            <person name="Traller J.C."/>
            <person name="Smith S.R."/>
            <person name="McClure R."/>
            <person name="Beliaev A."/>
            <person name="Bohutskyi P."/>
            <person name="Hill E.A."/>
            <person name="Rabines A."/>
            <person name="Zheng H."/>
            <person name="Allen L.Z."/>
            <person name="Kuo A."/>
            <person name="Grigoriev I.V."/>
            <person name="Allen A.E."/>
            <person name="Hazlebeck D."/>
            <person name="Allen E.E."/>
        </authorList>
    </citation>
    <scope>NUCLEOTIDE SEQUENCE</scope>
    <source>
        <strain evidence="2">Hildebrandi</strain>
    </source>
</reference>
<keyword evidence="1" id="KW-0732">Signal</keyword>
<organism evidence="2 3">
    <name type="scientific">Nitzschia inconspicua</name>
    <dbReference type="NCBI Taxonomy" id="303405"/>
    <lineage>
        <taxon>Eukaryota</taxon>
        <taxon>Sar</taxon>
        <taxon>Stramenopiles</taxon>
        <taxon>Ochrophyta</taxon>
        <taxon>Bacillariophyta</taxon>
        <taxon>Bacillariophyceae</taxon>
        <taxon>Bacillariophycidae</taxon>
        <taxon>Bacillariales</taxon>
        <taxon>Bacillariaceae</taxon>
        <taxon>Nitzschia</taxon>
    </lineage>
</organism>
<protein>
    <submittedName>
        <fullName evidence="2">Uncharacterized protein</fullName>
    </submittedName>
</protein>
<gene>
    <name evidence="2" type="ORF">IV203_009133</name>
</gene>
<dbReference type="AlphaFoldDB" id="A0A9K3L1H9"/>
<feature type="chain" id="PRO_5039938376" evidence="1">
    <location>
        <begin position="24"/>
        <end position="114"/>
    </location>
</feature>
<keyword evidence="3" id="KW-1185">Reference proteome</keyword>
<evidence type="ECO:0000313" key="3">
    <source>
        <dbReference type="Proteomes" id="UP000693970"/>
    </source>
</evidence>
<dbReference type="Proteomes" id="UP000693970">
    <property type="component" value="Unassembled WGS sequence"/>
</dbReference>
<sequence>MQFNPRHFIFIALCLMTFEHGRSLICSHPRTDQNSNTALNALPNPFRAMRNRFRKPRVTANFPVNGKKVKLTPEKTEQLSKKYSNIQDVGDRAFEVIKDLELVDTKWKTFPKKA</sequence>
<name>A0A9K3L1H9_9STRA</name>
<reference evidence="2" key="2">
    <citation type="submission" date="2021-04" db="EMBL/GenBank/DDBJ databases">
        <authorList>
            <person name="Podell S."/>
        </authorList>
    </citation>
    <scope>NUCLEOTIDE SEQUENCE</scope>
    <source>
        <strain evidence="2">Hildebrandi</strain>
    </source>
</reference>
<accession>A0A9K3L1H9</accession>